<name>A0A0A8YPL2_ARUDO</name>
<protein>
    <submittedName>
        <fullName evidence="1">Uncharacterized protein</fullName>
    </submittedName>
</protein>
<evidence type="ECO:0000313" key="1">
    <source>
        <dbReference type="EMBL" id="JAD27703.1"/>
    </source>
</evidence>
<dbReference type="EMBL" id="GBRH01270192">
    <property type="protein sequence ID" value="JAD27703.1"/>
    <property type="molecule type" value="Transcribed_RNA"/>
</dbReference>
<proteinExistence type="predicted"/>
<organism evidence="1">
    <name type="scientific">Arundo donax</name>
    <name type="common">Giant reed</name>
    <name type="synonym">Donax arundinaceus</name>
    <dbReference type="NCBI Taxonomy" id="35708"/>
    <lineage>
        <taxon>Eukaryota</taxon>
        <taxon>Viridiplantae</taxon>
        <taxon>Streptophyta</taxon>
        <taxon>Embryophyta</taxon>
        <taxon>Tracheophyta</taxon>
        <taxon>Spermatophyta</taxon>
        <taxon>Magnoliopsida</taxon>
        <taxon>Liliopsida</taxon>
        <taxon>Poales</taxon>
        <taxon>Poaceae</taxon>
        <taxon>PACMAD clade</taxon>
        <taxon>Arundinoideae</taxon>
        <taxon>Arundineae</taxon>
        <taxon>Arundo</taxon>
    </lineage>
</organism>
<reference evidence="1" key="2">
    <citation type="journal article" date="2015" name="Data Brief">
        <title>Shoot transcriptome of the giant reed, Arundo donax.</title>
        <authorList>
            <person name="Barrero R.A."/>
            <person name="Guerrero F.D."/>
            <person name="Moolhuijzen P."/>
            <person name="Goolsby J.A."/>
            <person name="Tidwell J."/>
            <person name="Bellgard S.E."/>
            <person name="Bellgard M.I."/>
        </authorList>
    </citation>
    <scope>NUCLEOTIDE SEQUENCE</scope>
    <source>
        <tissue evidence="1">Shoot tissue taken approximately 20 cm above the soil surface</tissue>
    </source>
</reference>
<accession>A0A0A8YPL2</accession>
<dbReference type="AlphaFoldDB" id="A0A0A8YPL2"/>
<sequence length="63" mass="7383">MNSTCIRLSILYINRLDHASIDEIIKITLPNFISSSPFILLNEPFCNPFVDQTLFLDHIIFWK</sequence>
<reference evidence="1" key="1">
    <citation type="submission" date="2014-09" db="EMBL/GenBank/DDBJ databases">
        <authorList>
            <person name="Magalhaes I.L.F."/>
            <person name="Oliveira U."/>
            <person name="Santos F.R."/>
            <person name="Vidigal T.H.D.A."/>
            <person name="Brescovit A.D."/>
            <person name="Santos A.J."/>
        </authorList>
    </citation>
    <scope>NUCLEOTIDE SEQUENCE</scope>
    <source>
        <tissue evidence="1">Shoot tissue taken approximately 20 cm above the soil surface</tissue>
    </source>
</reference>